<dbReference type="AlphaFoldDB" id="A0A084W156"/>
<dbReference type="FunFam" id="1.10.10.60:FF:000397">
    <property type="entry name" value="Blast:Homeobox protein Hmx"/>
    <property type="match status" value="1"/>
</dbReference>
<dbReference type="VEuPathDB" id="VectorBase:ASIS008912"/>
<feature type="region of interest" description="Disordered" evidence="7">
    <location>
        <begin position="128"/>
        <end position="147"/>
    </location>
</feature>
<dbReference type="SUPFAM" id="SSF46689">
    <property type="entry name" value="Homeodomain-like"/>
    <property type="match status" value="1"/>
</dbReference>
<dbReference type="STRING" id="74873.A0A084W156"/>
<organism evidence="9">
    <name type="scientific">Anopheles sinensis</name>
    <name type="common">Mosquito</name>
    <dbReference type="NCBI Taxonomy" id="74873"/>
    <lineage>
        <taxon>Eukaryota</taxon>
        <taxon>Metazoa</taxon>
        <taxon>Ecdysozoa</taxon>
        <taxon>Arthropoda</taxon>
        <taxon>Hexapoda</taxon>
        <taxon>Insecta</taxon>
        <taxon>Pterygota</taxon>
        <taxon>Neoptera</taxon>
        <taxon>Endopterygota</taxon>
        <taxon>Diptera</taxon>
        <taxon>Nematocera</taxon>
        <taxon>Culicoidea</taxon>
        <taxon>Culicidae</taxon>
        <taxon>Anophelinae</taxon>
        <taxon>Anopheles</taxon>
    </lineage>
</organism>
<dbReference type="GO" id="GO:0005634">
    <property type="term" value="C:nucleus"/>
    <property type="evidence" value="ECO:0007669"/>
    <property type="project" value="UniProtKB-SubCell"/>
</dbReference>
<dbReference type="InterPro" id="IPR009057">
    <property type="entry name" value="Homeodomain-like_sf"/>
</dbReference>
<reference evidence="10" key="2">
    <citation type="submission" date="2020-05" db="UniProtKB">
        <authorList>
            <consortium name="EnsemblMetazoa"/>
        </authorList>
    </citation>
    <scope>IDENTIFICATION</scope>
</reference>
<dbReference type="EMBL" id="KE525264">
    <property type="protein sequence ID" value="KFB43950.1"/>
    <property type="molecule type" value="Genomic_DNA"/>
</dbReference>
<dbReference type="GO" id="GO:0000981">
    <property type="term" value="F:DNA-binding transcription factor activity, RNA polymerase II-specific"/>
    <property type="evidence" value="ECO:0007669"/>
    <property type="project" value="InterPro"/>
</dbReference>
<keyword evidence="2 5" id="KW-0238">DNA-binding</keyword>
<keyword evidence="4 5" id="KW-0539">Nucleus</keyword>
<dbReference type="GO" id="GO:0007420">
    <property type="term" value="P:brain development"/>
    <property type="evidence" value="ECO:0007669"/>
    <property type="project" value="TreeGrafter"/>
</dbReference>
<name>A0A084W156_ANOSI</name>
<dbReference type="PANTHER" id="PTHR24339:SF30">
    <property type="entry name" value="LATERAL MUSCLES SCARCER, ISOFORM B"/>
    <property type="match status" value="1"/>
</dbReference>
<dbReference type="Gene3D" id="1.10.10.60">
    <property type="entry name" value="Homeodomain-like"/>
    <property type="match status" value="1"/>
</dbReference>
<dbReference type="EnsemblMetazoa" id="ASIC011778-RA">
    <property type="protein sequence ID" value="ASIC011778-PA"/>
    <property type="gene ID" value="ASIC011778"/>
</dbReference>
<feature type="compositionally biased region" description="Basic and acidic residues" evidence="7">
    <location>
        <begin position="430"/>
        <end position="440"/>
    </location>
</feature>
<evidence type="ECO:0000256" key="3">
    <source>
        <dbReference type="ARBA" id="ARBA00023155"/>
    </source>
</evidence>
<dbReference type="InterPro" id="IPR001356">
    <property type="entry name" value="HD"/>
</dbReference>
<gene>
    <name evidence="9" type="ORF">ZHAS_00011778</name>
</gene>
<evidence type="ECO:0000313" key="10">
    <source>
        <dbReference type="EnsemblMetazoa" id="ASIC011778-PA"/>
    </source>
</evidence>
<dbReference type="EMBL" id="ATLV01019208">
    <property type="status" value="NOT_ANNOTATED_CDS"/>
    <property type="molecule type" value="Genomic_DNA"/>
</dbReference>
<feature type="compositionally biased region" description="Polar residues" evidence="7">
    <location>
        <begin position="56"/>
        <end position="65"/>
    </location>
</feature>
<feature type="domain" description="Homeobox" evidence="8">
    <location>
        <begin position="143"/>
        <end position="203"/>
    </location>
</feature>
<dbReference type="PROSITE" id="PS00027">
    <property type="entry name" value="HOMEOBOX_1"/>
    <property type="match status" value="1"/>
</dbReference>
<evidence type="ECO:0000313" key="11">
    <source>
        <dbReference type="Proteomes" id="UP000030765"/>
    </source>
</evidence>
<proteinExistence type="predicted"/>
<keyword evidence="11" id="KW-1185">Reference proteome</keyword>
<dbReference type="InterPro" id="IPR050877">
    <property type="entry name" value="EMX-VAX-Noto_Homeobox_TFs"/>
</dbReference>
<dbReference type="CDD" id="cd00086">
    <property type="entry name" value="homeodomain"/>
    <property type="match status" value="1"/>
</dbReference>
<evidence type="ECO:0000256" key="5">
    <source>
        <dbReference type="PROSITE-ProRule" id="PRU00108"/>
    </source>
</evidence>
<dbReference type="PROSITE" id="PS50071">
    <property type="entry name" value="HOMEOBOX_2"/>
    <property type="match status" value="1"/>
</dbReference>
<dbReference type="InterPro" id="IPR020479">
    <property type="entry name" value="HD_metazoa"/>
</dbReference>
<protein>
    <submittedName>
        <fullName evidence="9">AGAP005346-PA-like protein</fullName>
    </submittedName>
</protein>
<dbReference type="GO" id="GO:0030182">
    <property type="term" value="P:neuron differentiation"/>
    <property type="evidence" value="ECO:0007669"/>
    <property type="project" value="TreeGrafter"/>
</dbReference>
<dbReference type="PRINTS" id="PR00024">
    <property type="entry name" value="HOMEOBOX"/>
</dbReference>
<reference evidence="9 11" key="1">
    <citation type="journal article" date="2014" name="BMC Genomics">
        <title>Genome sequence of Anopheles sinensis provides insight into genetics basis of mosquito competence for malaria parasites.</title>
        <authorList>
            <person name="Zhou D."/>
            <person name="Zhang D."/>
            <person name="Ding G."/>
            <person name="Shi L."/>
            <person name="Hou Q."/>
            <person name="Ye Y."/>
            <person name="Xu Y."/>
            <person name="Zhou H."/>
            <person name="Xiong C."/>
            <person name="Li S."/>
            <person name="Yu J."/>
            <person name="Hong S."/>
            <person name="Yu X."/>
            <person name="Zou P."/>
            <person name="Chen C."/>
            <person name="Chang X."/>
            <person name="Wang W."/>
            <person name="Lv Y."/>
            <person name="Sun Y."/>
            <person name="Ma L."/>
            <person name="Shen B."/>
            <person name="Zhu C."/>
        </authorList>
    </citation>
    <scope>NUCLEOTIDE SEQUENCE [LARGE SCALE GENOMIC DNA]</scope>
</reference>
<dbReference type="InterPro" id="IPR017970">
    <property type="entry name" value="Homeobox_CS"/>
</dbReference>
<feature type="compositionally biased region" description="Acidic residues" evidence="7">
    <location>
        <begin position="441"/>
        <end position="459"/>
    </location>
</feature>
<dbReference type="OMA" id="NFARPMV"/>
<dbReference type="Pfam" id="PF00046">
    <property type="entry name" value="Homeodomain"/>
    <property type="match status" value="1"/>
</dbReference>
<feature type="region of interest" description="Disordered" evidence="7">
    <location>
        <begin position="40"/>
        <end position="66"/>
    </location>
</feature>
<keyword evidence="3 5" id="KW-0371">Homeobox</keyword>
<evidence type="ECO:0000256" key="2">
    <source>
        <dbReference type="ARBA" id="ARBA00023125"/>
    </source>
</evidence>
<dbReference type="GO" id="GO:0000978">
    <property type="term" value="F:RNA polymerase II cis-regulatory region sequence-specific DNA binding"/>
    <property type="evidence" value="ECO:0007669"/>
    <property type="project" value="TreeGrafter"/>
</dbReference>
<feature type="region of interest" description="Disordered" evidence="7">
    <location>
        <begin position="1"/>
        <end position="21"/>
    </location>
</feature>
<comment type="subcellular location">
    <subcellularLocation>
        <location evidence="1 5 6">Nucleus</location>
    </subcellularLocation>
</comment>
<dbReference type="OrthoDB" id="6159439at2759"/>
<dbReference type="VEuPathDB" id="VectorBase:ASIC011778"/>
<dbReference type="SMART" id="SM00389">
    <property type="entry name" value="HOX"/>
    <property type="match status" value="1"/>
</dbReference>
<dbReference type="Proteomes" id="UP000030765">
    <property type="component" value="Unassembled WGS sequence"/>
</dbReference>
<evidence type="ECO:0000256" key="6">
    <source>
        <dbReference type="RuleBase" id="RU000682"/>
    </source>
</evidence>
<evidence type="ECO:0000256" key="4">
    <source>
        <dbReference type="ARBA" id="ARBA00023242"/>
    </source>
</evidence>
<feature type="DNA-binding region" description="Homeobox" evidence="5">
    <location>
        <begin position="145"/>
        <end position="204"/>
    </location>
</feature>
<feature type="region of interest" description="Disordered" evidence="7">
    <location>
        <begin position="399"/>
        <end position="459"/>
    </location>
</feature>
<evidence type="ECO:0000259" key="8">
    <source>
        <dbReference type="PROSITE" id="PS50071"/>
    </source>
</evidence>
<dbReference type="PANTHER" id="PTHR24339">
    <property type="entry name" value="HOMEOBOX PROTEIN EMX-RELATED"/>
    <property type="match status" value="1"/>
</dbReference>
<evidence type="ECO:0000256" key="7">
    <source>
        <dbReference type="SAM" id="MobiDB-lite"/>
    </source>
</evidence>
<accession>A0A084W156</accession>
<sequence length="459" mass="49097">MATTLSSMVSTSTGTIHAASSGTRVKNSFSIEHLLSKPDRADSSSFYGTSGIHPQESFTPSNHGTDNYRRMVYQTDVAHAPMTTASGYFEQSVEKGAGTFVDRESVDRTESSSPESICNEDTMDNCSEVASEGSTGGLTANDDRKKRPRTAFSAAQIKALETEFERGKYLSVAKRTALAKQLHLTETQIKIWFQNRRTKWKRKYTADVESLASHYYSQLGIGNFARPMVVGDRLWLFSQTPNGPTPVQSLLLNGPPPASGGLSGHQQLTIGQQHPAALRPYAGSIPGGTFPTRSTMAPAGYMHTLSAPGHPGFLHKLSPSSPPARMPTALSLRPLLPTPNGETFVNGGYFGPTSLPTGSKFNPTELINGGLITADGNGSGIADLERAFGNPSDMIDVLAGAGGDSSAESGPRTTGKRRVDSINNNNNQCGEKDDLPRAEDGDSSSEIDCEEIEDDTQMV</sequence>
<evidence type="ECO:0000256" key="1">
    <source>
        <dbReference type="ARBA" id="ARBA00004123"/>
    </source>
</evidence>
<evidence type="ECO:0000313" key="9">
    <source>
        <dbReference type="EMBL" id="KFB43950.1"/>
    </source>
</evidence>